<dbReference type="OrthoDB" id="20473at2759"/>
<feature type="region of interest" description="Disordered" evidence="1">
    <location>
        <begin position="1"/>
        <end position="81"/>
    </location>
</feature>
<feature type="compositionally biased region" description="Basic and acidic residues" evidence="1">
    <location>
        <begin position="18"/>
        <end position="47"/>
    </location>
</feature>
<protein>
    <submittedName>
        <fullName evidence="2">Uncharacterized protein</fullName>
    </submittedName>
</protein>
<proteinExistence type="predicted"/>
<dbReference type="PANTHER" id="PTHR22705">
    <property type="entry name" value="ZINC FINGER, ZZ DOMAIN CONTAINING 3"/>
    <property type="match status" value="1"/>
</dbReference>
<dbReference type="PANTHER" id="PTHR22705:SF0">
    <property type="entry name" value="ZZ-TYPE ZINC FINGER-CONTAINING PROTEIN 3"/>
    <property type="match status" value="1"/>
</dbReference>
<evidence type="ECO:0000313" key="2">
    <source>
        <dbReference type="EMBL" id="CAY71985.1"/>
    </source>
</evidence>
<dbReference type="GeneID" id="8200619"/>
<dbReference type="InParanoid" id="C4R8R0"/>
<evidence type="ECO:0000313" key="3">
    <source>
        <dbReference type="Proteomes" id="UP000000314"/>
    </source>
</evidence>
<dbReference type="InterPro" id="IPR037830">
    <property type="entry name" value="ZZZ3"/>
</dbReference>
<dbReference type="AlphaFoldDB" id="C4R8R0"/>
<dbReference type="RefSeq" id="XP_002494164.1">
    <property type="nucleotide sequence ID" value="XM_002494119.1"/>
</dbReference>
<organism evidence="2 3">
    <name type="scientific">Komagataella phaffii (strain GS115 / ATCC 20864)</name>
    <name type="common">Yeast</name>
    <name type="synonym">Pichia pastoris</name>
    <dbReference type="NCBI Taxonomy" id="644223"/>
    <lineage>
        <taxon>Eukaryota</taxon>
        <taxon>Fungi</taxon>
        <taxon>Dikarya</taxon>
        <taxon>Ascomycota</taxon>
        <taxon>Saccharomycotina</taxon>
        <taxon>Pichiomycetes</taxon>
        <taxon>Pichiales</taxon>
        <taxon>Pichiaceae</taxon>
        <taxon>Komagataella</taxon>
    </lineage>
</organism>
<dbReference type="Proteomes" id="UP000000314">
    <property type="component" value="Chromosome 4"/>
</dbReference>
<dbReference type="EMBL" id="FN392322">
    <property type="protein sequence ID" value="CAY71985.1"/>
    <property type="molecule type" value="Genomic_DNA"/>
</dbReference>
<feature type="compositionally biased region" description="Basic residues" evidence="1">
    <location>
        <begin position="8"/>
        <end position="17"/>
    </location>
</feature>
<keyword evidence="3" id="KW-1185">Reference proteome</keyword>
<name>C4R8R0_KOMPG</name>
<dbReference type="KEGG" id="ppa:PAS_chr4_0724"/>
<feature type="compositionally biased region" description="Polar residues" evidence="1">
    <location>
        <begin position="63"/>
        <end position="72"/>
    </location>
</feature>
<evidence type="ECO:0000256" key="1">
    <source>
        <dbReference type="SAM" id="MobiDB-lite"/>
    </source>
</evidence>
<accession>C4R8R0</accession>
<sequence>MMAANIKPHVRPNSVRKRLNESLETNEREKRFCSRKLHDFDDHDSMDMHANYTTSPIERKRSLSPNAPTSPVTEDDSDAKPLEHNKQNIHELADNPDYIALCSTLSLLKQQRGLVTQDIQRLQETKMEAMQDPSSFLRRLATRQVTLPGLTKVIVSPSIHWSKYGYSEDLVFKKPTKKSDRHIVFKESKFFD</sequence>
<gene>
    <name evidence="2" type="ordered locus">PAS_chr4_0724</name>
</gene>
<dbReference type="HOGENOM" id="CLU_1272482_0_0_1"/>
<reference evidence="2 3" key="1">
    <citation type="journal article" date="2009" name="Nat. Biotechnol.">
        <title>Genome sequence of the recombinant protein production host Pichia pastoris.</title>
        <authorList>
            <person name="De Schutter K."/>
            <person name="Lin Y.C."/>
            <person name="Tiels P."/>
            <person name="Van Hecke A."/>
            <person name="Glinka S."/>
            <person name="Weber-Lehmann J."/>
            <person name="Rouze P."/>
            <person name="Van de Peer Y."/>
            <person name="Callewaert N."/>
        </authorList>
    </citation>
    <scope>NUCLEOTIDE SEQUENCE [LARGE SCALE GENOMIC DNA]</scope>
    <source>
        <strain evidence="3">GS115 / ATCC 20864</strain>
    </source>
</reference>